<sequence length="68" mass="7901">MHLVSIAYNITVCYIEGFVLRCNYASVCPRLVPRMIIFRDRALLINDLYSTDFSLIQVKILKDDLNGY</sequence>
<protein>
    <submittedName>
        <fullName evidence="1">Uncharacterized protein</fullName>
    </submittedName>
</protein>
<dbReference type="AlphaFoldDB" id="E9JAK7"/>
<organism>
    <name type="scientific">Solenopsis invicta</name>
    <name type="common">Red imported fire ant</name>
    <name type="synonym">Solenopsis wagneri</name>
    <dbReference type="NCBI Taxonomy" id="13686"/>
    <lineage>
        <taxon>Eukaryota</taxon>
        <taxon>Metazoa</taxon>
        <taxon>Ecdysozoa</taxon>
        <taxon>Arthropoda</taxon>
        <taxon>Hexapoda</taxon>
        <taxon>Insecta</taxon>
        <taxon>Pterygota</taxon>
        <taxon>Neoptera</taxon>
        <taxon>Endopterygota</taxon>
        <taxon>Hymenoptera</taxon>
        <taxon>Apocrita</taxon>
        <taxon>Aculeata</taxon>
        <taxon>Formicoidea</taxon>
        <taxon>Formicidae</taxon>
        <taxon>Myrmicinae</taxon>
        <taxon>Solenopsis</taxon>
    </lineage>
</organism>
<dbReference type="EMBL" id="GL770544">
    <property type="protein sequence ID" value="EFZ10145.1"/>
    <property type="molecule type" value="Genomic_DNA"/>
</dbReference>
<evidence type="ECO:0000313" key="1">
    <source>
        <dbReference type="EMBL" id="EFZ10145.1"/>
    </source>
</evidence>
<gene>
    <name evidence="1" type="ORF">SINV_10349</name>
</gene>
<feature type="non-terminal residue" evidence="1">
    <location>
        <position position="68"/>
    </location>
</feature>
<reference evidence="1" key="1">
    <citation type="journal article" date="2011" name="Proc. Natl. Acad. Sci. U.S.A.">
        <title>The genome of the fire ant Solenopsis invicta.</title>
        <authorList>
            <person name="Wurm Y."/>
            <person name="Wang J."/>
            <person name="Riba-Grognuz O."/>
            <person name="Corona M."/>
            <person name="Nygaard S."/>
            <person name="Hunt B.G."/>
            <person name="Ingram K.K."/>
            <person name="Falquet L."/>
            <person name="Nipitwattanaphon M."/>
            <person name="Gotzek D."/>
            <person name="Dijkstra M.B."/>
            <person name="Oettler J."/>
            <person name="Comtesse F."/>
            <person name="Shih C.J."/>
            <person name="Wu W.J."/>
            <person name="Yang C.C."/>
            <person name="Thomas J."/>
            <person name="Beaudoing E."/>
            <person name="Pradervand S."/>
            <person name="Flegel V."/>
            <person name="Cook E.D."/>
            <person name="Fabbretti R."/>
            <person name="Stockinger H."/>
            <person name="Long L."/>
            <person name="Farmerie W.G."/>
            <person name="Oakey J."/>
            <person name="Boomsma J.J."/>
            <person name="Pamilo P."/>
            <person name="Yi S.V."/>
            <person name="Heinze J."/>
            <person name="Goodisman M.A."/>
            <person name="Farinelli L."/>
            <person name="Harshman K."/>
            <person name="Hulo N."/>
            <person name="Cerutti L."/>
            <person name="Xenarios I."/>
            <person name="Shoemaker D."/>
            <person name="Keller L."/>
        </authorList>
    </citation>
    <scope>NUCLEOTIDE SEQUENCE [LARGE SCALE GENOMIC DNA]</scope>
</reference>
<proteinExistence type="predicted"/>
<dbReference type="HOGENOM" id="CLU_2797177_0_0_1"/>
<name>E9JAK7_SOLIN</name>
<accession>E9JAK7</accession>